<feature type="region of interest" description="Disordered" evidence="4">
    <location>
        <begin position="605"/>
        <end position="653"/>
    </location>
</feature>
<name>A0A150PFX6_SORCE</name>
<dbReference type="Gene3D" id="2.180.10.10">
    <property type="entry name" value="RHS repeat-associated core"/>
    <property type="match status" value="2"/>
</dbReference>
<evidence type="ECO:0000313" key="7">
    <source>
        <dbReference type="EMBL" id="KYF54601.1"/>
    </source>
</evidence>
<evidence type="ECO:0000259" key="5">
    <source>
        <dbReference type="Pfam" id="PF25020"/>
    </source>
</evidence>
<dbReference type="NCBIfam" id="TIGR01643">
    <property type="entry name" value="YD_repeat_2x"/>
    <property type="match status" value="1"/>
</dbReference>
<dbReference type="SUPFAM" id="SSF63829">
    <property type="entry name" value="Calcium-dependent phosphotriesterase"/>
    <property type="match status" value="2"/>
</dbReference>
<dbReference type="InterPro" id="IPR051216">
    <property type="entry name" value="Teneurin"/>
</dbReference>
<evidence type="ECO:0008006" key="9">
    <source>
        <dbReference type="Google" id="ProtNLM"/>
    </source>
</evidence>
<dbReference type="InterPro" id="IPR022385">
    <property type="entry name" value="Rhs_assc_core"/>
</dbReference>
<dbReference type="InterPro" id="IPR001673">
    <property type="entry name" value="S_mold_repeat"/>
</dbReference>
<gene>
    <name evidence="7" type="ORF">BE04_15585</name>
</gene>
<dbReference type="InterPro" id="IPR056823">
    <property type="entry name" value="TEN-like_YD-shell"/>
</dbReference>
<feature type="compositionally biased region" description="Gly residues" evidence="4">
    <location>
        <begin position="622"/>
        <end position="640"/>
    </location>
</feature>
<dbReference type="InterPro" id="IPR011042">
    <property type="entry name" value="6-blade_b-propeller_TolB-like"/>
</dbReference>
<dbReference type="Pfam" id="PF00526">
    <property type="entry name" value="Dicty_CTDC"/>
    <property type="match status" value="2"/>
</dbReference>
<feature type="region of interest" description="Disordered" evidence="4">
    <location>
        <begin position="1871"/>
        <end position="1890"/>
    </location>
</feature>
<protein>
    <recommendedName>
        <fullName evidence="9">DNRLRE domain-containing protein</fullName>
    </recommendedName>
</protein>
<reference evidence="7 8" key="1">
    <citation type="submission" date="2014-02" db="EMBL/GenBank/DDBJ databases">
        <title>The small core and large imbalanced accessory genome model reveals a collaborative survival strategy of Sorangium cellulosum strains in nature.</title>
        <authorList>
            <person name="Han K."/>
            <person name="Peng R."/>
            <person name="Blom J."/>
            <person name="Li Y.-Z."/>
        </authorList>
    </citation>
    <scope>NUCLEOTIDE SEQUENCE [LARGE SCALE GENOMIC DNA]</scope>
    <source>
        <strain evidence="7 8">So0157-18</strain>
    </source>
</reference>
<dbReference type="PANTHER" id="PTHR11219:SF69">
    <property type="entry name" value="TENEURIN-A"/>
    <property type="match status" value="1"/>
</dbReference>
<evidence type="ECO:0000256" key="1">
    <source>
        <dbReference type="ARBA" id="ARBA00022536"/>
    </source>
</evidence>
<proteinExistence type="predicted"/>
<feature type="domain" description="Teneurin TTR-like" evidence="5">
    <location>
        <begin position="298"/>
        <end position="385"/>
    </location>
</feature>
<feature type="compositionally biased region" description="Low complexity" evidence="4">
    <location>
        <begin position="1"/>
        <end position="14"/>
    </location>
</feature>
<evidence type="ECO:0000256" key="2">
    <source>
        <dbReference type="ARBA" id="ARBA00022737"/>
    </source>
</evidence>
<dbReference type="InterPro" id="IPR008969">
    <property type="entry name" value="CarboxyPept-like_regulatory"/>
</dbReference>
<dbReference type="InterPro" id="IPR056820">
    <property type="entry name" value="TEN_TTR-like"/>
</dbReference>
<dbReference type="InterPro" id="IPR006530">
    <property type="entry name" value="YD"/>
</dbReference>
<dbReference type="Gene3D" id="2.120.10.30">
    <property type="entry name" value="TolB, C-terminal domain"/>
    <property type="match status" value="3"/>
</dbReference>
<feature type="compositionally biased region" description="Polar residues" evidence="4">
    <location>
        <begin position="1871"/>
        <end position="1881"/>
    </location>
</feature>
<keyword evidence="3" id="KW-1015">Disulfide bond</keyword>
<sequence>MSAIASGAGCSSGSPEEGLHGTAKLAAGSEDPTCVTIQRGMAGAVEDATIWESFPTWSDSTVLLRTGTLDGFGVRHAVLRFDLSPVPAGANVVSATLRLEQIFRDTTSSSTINIHRILSPWTESTVTWQGLGNGSDFDPAIAASFQSLPGVGIRSADLTSLTAAWLAGTVPNNGVLLEEAPVLTTSFPSSEEPTVSRRPSLEVCYTTESTCTGTLDDGDACTTDTCDPVLGIVHTPISTDDSDPSTIDTCDPATGAVTHVACPALDPTVATRLIEAVACIHQGPNAPQTGVTATIDPVSVAVVKGKVATRAGVPISGVKVSVLHHDAGNAESYGQVLTRADGAFELVVRGGQPLTMKYEKAGYLPVQRLVGTQWQQWSKAPDVVLIESDPVVTPVALGSTTEVQAARGSVQSDESGVRQATLLFPPGTTGTMTVPDPSGPPGATMTVALPAEVHVRATEYTVGPNGPEAMPGTLPPTSGYTYAVELGLDEAVAAGATKVEFNQPIPFYVENFLDFPVGMAVPLGYYDARKGAWIPAADGRVIEILDVSGGTASVDIDGDGVADDAGELSALGITAEEQQELATLYAAGTALWRVQVAHFTPWDCNWPYGPPDPEPDSPPDPGGGDGDGGGGGSGGGGDGPGSPPDDPCKKPGSIIECESQILGERLPVSGTPFNLHYQSDRTIGRKENYRLNIPVTKSTVDPRLKRIELQIDVAGRTFSPTITCPCDPDEEYTFDWDGRDALGRLLAGKQPVVVETRHVYDGFYMVPNRGPGPSGSSFARPSGTRILGSRARQETALARRWEGLIGASWNNGSAALGGMSVDVHHAFDTLGSILYLGDGSRRDSRNIGSVLERIAGEIPRSATPAAAADGLSVAAAYIGRPSGLALGSDGTIYYSDQMNYRVRKISPDGIVTTVAGVNGVSGYNGDNRAATTARLNNPGAIALAPDGSLYIREPGRVRRVALDGTITTVAGNGDTNVTTSDDVPATSVAVGGYIELIALAQDGSLYTVSGRRIRKVDPDGIITTVAGTGAQVYSGDGGPALQASFCDIQGLAIGPDGSLYVAEASGNLGTEGPGCRNSIRRIDANGIITTIAGGNWSGPTTDGTPAMDAWIGVPRSLTLGPDGSIYFGVLASLGPTVGSPVVRRISPSGLMYTVVGSTASRTATDPCRIKHCNIGAPATAAAILMPEALLVSPDGSLLIADSHYDDSGLIARVGAPLPGLSTSNVAVASKDGSELYVFTDKGRHLSTLDTLLGVTRYQFGYDAGGRLTTITDVDNQVTQIVRDASGAPTSIEAPTGQTTTLALDAEGLLWTLTNPANETTTLEYYPNSGLLRSLRDPLNRLHEFEYDADGRLTSDSDPAGGFKALSKTGTKTNYQVTIATAEGRTEAYGIEQLSGGGERRTHTGRDGLTTVVQTATNGARTITSPDGVVISVEVKGDSRFGMQSSFVSSEITTTPLGRTKQITRSRSATLSDPRDALTVSSTTETLTINGHTFSQVFDKAARTILSTSPVGRHSTLWLTDRGRPQRVEMPGILPIELTYHADGRLHTRSQGARTWTYTYEDNGWLTTELDPLNNLVSYLHDPVGRVTRVTRADGEEIGKSYHPGGRLHTVTPPERSAHTFSYTPADLLDAYLAPDIGAVPRTVAWSYDLDRLLTGLSRAGEPSITYVRDTSTGRLSQMNLPSGMGTVVTGYSPTTGNLTSLSGPAGISLAYGYDGALLTSRTWTGVGFGSGSRTVQWIFNNDFRVSSETVNGGAPVSFGYDADGVLNQAGGLTVHRHPLNGLYTGSTIGVVSETVTPDAYGAMGAHVAQANGAAMYEVTYVRDALGRIEGKTEVIRGVTHTYAYVYDLAGRLSDVHRDGVLATHYDYDSNGNRLARTSSSGTEGGTYDGQDRLVSYGSRTYHMSPAGDVASVTDTPTGDTTAFTYDARGNLRHVELPDGTQIDYLVDGENHRVWKQRNGVMVQGFLYRGELQPVAEIDGAGDVQARFIYGRDRNVPDVMIKGGSTYRIVTDHLGSPRLVVDAATGEVAQQMDFDEFGRVLVDTNPGFQPFGFAGGLYDRDTGLVRFGARDYDPETGRWTAKDPILFDGGSPNVYEYVKSDPVNQRDPSGLTVYQCEAPAVTFGALGEYMPYHTWVCTDDICAGLSGAPWAMEVAIHSEDIVEDLYPDSRCHEIPSADEECVTRLLREDVAAGDTQGIFAPWNNCQLYANDVIFACFD</sequence>
<dbReference type="SUPFAM" id="SSF101898">
    <property type="entry name" value="NHL repeat"/>
    <property type="match status" value="1"/>
</dbReference>
<keyword evidence="2" id="KW-0677">Repeat</keyword>
<organism evidence="7 8">
    <name type="scientific">Sorangium cellulosum</name>
    <name type="common">Polyangium cellulosum</name>
    <dbReference type="NCBI Taxonomy" id="56"/>
    <lineage>
        <taxon>Bacteria</taxon>
        <taxon>Pseudomonadati</taxon>
        <taxon>Myxococcota</taxon>
        <taxon>Polyangia</taxon>
        <taxon>Polyangiales</taxon>
        <taxon>Polyangiaceae</taxon>
        <taxon>Sorangium</taxon>
    </lineage>
</organism>
<evidence type="ECO:0000256" key="3">
    <source>
        <dbReference type="ARBA" id="ARBA00023157"/>
    </source>
</evidence>
<dbReference type="Pfam" id="PF25023">
    <property type="entry name" value="TEN_YD-shell"/>
    <property type="match status" value="1"/>
</dbReference>
<feature type="compositionally biased region" description="Pro residues" evidence="4">
    <location>
        <begin position="608"/>
        <end position="621"/>
    </location>
</feature>
<accession>A0A150PFX6</accession>
<dbReference type="NCBIfam" id="NF033679">
    <property type="entry name" value="DNRLRE_dom"/>
    <property type="match status" value="1"/>
</dbReference>
<comment type="caution">
    <text evidence="7">The sequence shown here is derived from an EMBL/GenBank/DDBJ whole genome shotgun (WGS) entry which is preliminary data.</text>
</comment>
<dbReference type="SUPFAM" id="SSF49464">
    <property type="entry name" value="Carboxypeptidase regulatory domain-like"/>
    <property type="match status" value="1"/>
</dbReference>
<feature type="domain" description="Teneurin-like YD-shell" evidence="6">
    <location>
        <begin position="1224"/>
        <end position="2087"/>
    </location>
</feature>
<keyword evidence="1" id="KW-0245">EGF-like domain</keyword>
<dbReference type="EMBL" id="JELX01002678">
    <property type="protein sequence ID" value="KYF54601.1"/>
    <property type="molecule type" value="Genomic_DNA"/>
</dbReference>
<dbReference type="NCBIfam" id="TIGR03696">
    <property type="entry name" value="Rhs_assc_core"/>
    <property type="match status" value="1"/>
</dbReference>
<feature type="region of interest" description="Disordered" evidence="4">
    <location>
        <begin position="1"/>
        <end position="21"/>
    </location>
</feature>
<dbReference type="Proteomes" id="UP000075604">
    <property type="component" value="Unassembled WGS sequence"/>
</dbReference>
<dbReference type="PANTHER" id="PTHR11219">
    <property type="entry name" value="TENEURIN AND N-ACETYLGLUCOSAMINE-1-PHOSPHODIESTER ALPHA-N-ACETYLGLUCOSAMINIDASE"/>
    <property type="match status" value="1"/>
</dbReference>
<dbReference type="Pfam" id="PF25020">
    <property type="entry name" value="TTR_TEN1-4"/>
    <property type="match status" value="1"/>
</dbReference>
<evidence type="ECO:0000259" key="6">
    <source>
        <dbReference type="Pfam" id="PF25023"/>
    </source>
</evidence>
<evidence type="ECO:0000313" key="8">
    <source>
        <dbReference type="Proteomes" id="UP000075604"/>
    </source>
</evidence>
<evidence type="ECO:0000256" key="4">
    <source>
        <dbReference type="SAM" id="MobiDB-lite"/>
    </source>
</evidence>